<dbReference type="AlphaFoldDB" id="A0A6P8FTZ9"/>
<feature type="compositionally biased region" description="Basic and acidic residues" evidence="1">
    <location>
        <begin position="440"/>
        <end position="452"/>
    </location>
</feature>
<dbReference type="GO" id="GO:0005886">
    <property type="term" value="C:plasma membrane"/>
    <property type="evidence" value="ECO:0007669"/>
    <property type="project" value="TreeGrafter"/>
</dbReference>
<feature type="compositionally biased region" description="Pro residues" evidence="1">
    <location>
        <begin position="289"/>
        <end position="305"/>
    </location>
</feature>
<name>A0A6P8FTZ9_CLUHA</name>
<dbReference type="InterPro" id="IPR043216">
    <property type="entry name" value="PAP-like"/>
</dbReference>
<keyword evidence="2" id="KW-1133">Transmembrane helix</keyword>
<dbReference type="OrthoDB" id="8907274at2759"/>
<evidence type="ECO:0000256" key="1">
    <source>
        <dbReference type="SAM" id="MobiDB-lite"/>
    </source>
</evidence>
<keyword evidence="2" id="KW-0472">Membrane</keyword>
<dbReference type="GO" id="GO:0006644">
    <property type="term" value="P:phospholipid metabolic process"/>
    <property type="evidence" value="ECO:0007669"/>
    <property type="project" value="InterPro"/>
</dbReference>
<reference evidence="4" key="1">
    <citation type="submission" date="2025-08" db="UniProtKB">
        <authorList>
            <consortium name="RefSeq"/>
        </authorList>
    </citation>
    <scope>IDENTIFICATION</scope>
</reference>
<feature type="transmembrane region" description="Helical" evidence="2">
    <location>
        <begin position="13"/>
        <end position="32"/>
    </location>
</feature>
<evidence type="ECO:0000256" key="2">
    <source>
        <dbReference type="SAM" id="Phobius"/>
    </source>
</evidence>
<dbReference type="Proteomes" id="UP000515152">
    <property type="component" value="Chromosome 10"/>
</dbReference>
<dbReference type="PANTHER" id="PTHR10165">
    <property type="entry name" value="LIPID PHOSPHATE PHOSPHATASE"/>
    <property type="match status" value="1"/>
</dbReference>
<proteinExistence type="predicted"/>
<feature type="compositionally biased region" description="Polar residues" evidence="1">
    <location>
        <begin position="322"/>
        <end position="337"/>
    </location>
</feature>
<evidence type="ECO:0000313" key="4">
    <source>
        <dbReference type="RefSeq" id="XP_031430129.2"/>
    </source>
</evidence>
<organism evidence="3 4">
    <name type="scientific">Clupea harengus</name>
    <name type="common">Atlantic herring</name>
    <dbReference type="NCBI Taxonomy" id="7950"/>
    <lineage>
        <taxon>Eukaryota</taxon>
        <taxon>Metazoa</taxon>
        <taxon>Chordata</taxon>
        <taxon>Craniata</taxon>
        <taxon>Vertebrata</taxon>
        <taxon>Euteleostomi</taxon>
        <taxon>Actinopterygii</taxon>
        <taxon>Neopterygii</taxon>
        <taxon>Teleostei</taxon>
        <taxon>Clupei</taxon>
        <taxon>Clupeiformes</taxon>
        <taxon>Clupeoidei</taxon>
        <taxon>Clupeidae</taxon>
        <taxon>Clupea</taxon>
    </lineage>
</organism>
<dbReference type="GO" id="GO:0008195">
    <property type="term" value="F:phosphatidate phosphatase activity"/>
    <property type="evidence" value="ECO:0007669"/>
    <property type="project" value="TreeGrafter"/>
</dbReference>
<feature type="region of interest" description="Disordered" evidence="1">
    <location>
        <begin position="218"/>
        <end position="522"/>
    </location>
</feature>
<dbReference type="PANTHER" id="PTHR10165:SF14">
    <property type="entry name" value="PHOSPHOLIPID PHOSPHATASE-RELATED PROTEIN TYPE 3"/>
    <property type="match status" value="1"/>
</dbReference>
<accession>A0A6P8FTZ9</accession>
<feature type="compositionally biased region" description="Basic and acidic residues" evidence="1">
    <location>
        <begin position="93"/>
        <end position="105"/>
    </location>
</feature>
<dbReference type="RefSeq" id="XP_031430129.2">
    <property type="nucleotide sequence ID" value="XM_031574269.2"/>
</dbReference>
<keyword evidence="2" id="KW-0812">Transmembrane</keyword>
<dbReference type="CTD" id="570173"/>
<feature type="compositionally biased region" description="Polar residues" evidence="1">
    <location>
        <begin position="454"/>
        <end position="463"/>
    </location>
</feature>
<dbReference type="KEGG" id="char:105896415"/>
<feature type="compositionally biased region" description="Low complexity" evidence="1">
    <location>
        <begin position="363"/>
        <end position="389"/>
    </location>
</feature>
<dbReference type="GO" id="GO:0007165">
    <property type="term" value="P:signal transduction"/>
    <property type="evidence" value="ECO:0007669"/>
    <property type="project" value="TreeGrafter"/>
</dbReference>
<evidence type="ECO:0000313" key="3">
    <source>
        <dbReference type="Proteomes" id="UP000515152"/>
    </source>
</evidence>
<feature type="transmembrane region" description="Helical" evidence="2">
    <location>
        <begin position="44"/>
        <end position="64"/>
    </location>
</feature>
<protein>
    <submittedName>
        <fullName evidence="4">Phospholipid phosphatase-related protein type 3</fullName>
    </submittedName>
</protein>
<gene>
    <name evidence="4" type="primary">plppr3b</name>
</gene>
<dbReference type="GO" id="GO:0046839">
    <property type="term" value="P:phospholipid dephosphorylation"/>
    <property type="evidence" value="ECO:0007669"/>
    <property type="project" value="TreeGrafter"/>
</dbReference>
<dbReference type="GeneID" id="105896415"/>
<feature type="compositionally biased region" description="Acidic residues" evidence="1">
    <location>
        <begin position="230"/>
        <end position="262"/>
    </location>
</feature>
<feature type="region of interest" description="Disordered" evidence="1">
    <location>
        <begin position="93"/>
        <end position="112"/>
    </location>
</feature>
<keyword evidence="3" id="KW-1185">Reference proteome</keyword>
<sequence length="522" mass="56648">MYFNSTISDSTKLLKPVLVFAFTIAAALTGLTQITQYRSHPIDVYAGFCIGAGIAMYLAFHAVANFKPSEDAVPPPAPPPPPKDALRELAQRGHDSVYQKGHASESNEEITSPGVTVLVAGESLNRPLQREKTSLGSLKRASVNVELLAPRSPMGKETMVTFSNTLPRSAAAHPGGGGLEEMPAQRRLVTVPVPIPLPMEALHSQQLVSEWKQKSMEMRGISLREQQQQQEEEEEEEEEDEDDEEEGSEEGSDETTPTEEETATSLLYPSLQHPVRAGNPPVGARVVLPPRPPVVPQPPHLPHPHLPADVPMRPPPPPVSPKSASTRAKWQSLTEKSGASVRAPGQPRLMQVIAMSKQQGLLSGSASPRSSETASSSSVTSSSTGGNDSPPYRLPSERDSMSIVTVDAHAPHHPVVQVPSNTNPWEWRGNVGNAAAATSESRESYELNDRNRSYRASKSGSVSSDHRQEMPPPLPEVPLDGGRSRESLRRKTPLVVLDQGGPGHTEQDPYYRKLPTGHRFKE</sequence>